<comment type="cofactor">
    <cofactor evidence="1">
        <name>pyridoxal 5'-phosphate</name>
        <dbReference type="ChEBI" id="CHEBI:597326"/>
    </cofactor>
</comment>
<gene>
    <name evidence="9" type="ORF">RE476_04015</name>
</gene>
<evidence type="ECO:0000256" key="4">
    <source>
        <dbReference type="ARBA" id="ARBA00022723"/>
    </source>
</evidence>
<dbReference type="EMBL" id="CP133594">
    <property type="protein sequence ID" value="WMW23002.1"/>
    <property type="molecule type" value="Genomic_DNA"/>
</dbReference>
<evidence type="ECO:0000256" key="3">
    <source>
        <dbReference type="ARBA" id="ARBA00022679"/>
    </source>
</evidence>
<dbReference type="KEGG" id="mmav:RE476_04015"/>
<dbReference type="AlphaFoldDB" id="A0AA51UIZ9"/>
<dbReference type="PANTHER" id="PTHR11601:SF34">
    <property type="entry name" value="CYSTEINE DESULFURASE"/>
    <property type="match status" value="1"/>
</dbReference>
<protein>
    <submittedName>
        <fullName evidence="9">Cysteine desulfurase family protein</fullName>
    </submittedName>
</protein>
<dbReference type="Pfam" id="PF00266">
    <property type="entry name" value="Aminotran_5"/>
    <property type="match status" value="1"/>
</dbReference>
<name>A0AA51UIZ9_9EURY</name>
<dbReference type="Gene3D" id="3.40.640.10">
    <property type="entry name" value="Type I PLP-dependent aspartate aminotransferase-like (Major domain)"/>
    <property type="match status" value="1"/>
</dbReference>
<keyword evidence="4" id="KW-0479">Metal-binding</keyword>
<evidence type="ECO:0000259" key="8">
    <source>
        <dbReference type="Pfam" id="PF00266"/>
    </source>
</evidence>
<dbReference type="InterPro" id="IPR015424">
    <property type="entry name" value="PyrdxlP-dep_Trfase"/>
</dbReference>
<dbReference type="Proteomes" id="UP001183006">
    <property type="component" value="Chromosome"/>
</dbReference>
<dbReference type="GO" id="GO:0016740">
    <property type="term" value="F:transferase activity"/>
    <property type="evidence" value="ECO:0007669"/>
    <property type="project" value="UniProtKB-KW"/>
</dbReference>
<dbReference type="PIRSF" id="PIRSF005572">
    <property type="entry name" value="NifS"/>
    <property type="match status" value="1"/>
</dbReference>
<dbReference type="GO" id="GO:0051536">
    <property type="term" value="F:iron-sulfur cluster binding"/>
    <property type="evidence" value="ECO:0007669"/>
    <property type="project" value="UniProtKB-KW"/>
</dbReference>
<comment type="similarity">
    <text evidence="2">Belongs to the class-V pyridoxal-phosphate-dependent aminotransferase family. NifS/IscS subfamily.</text>
</comment>
<evidence type="ECO:0000256" key="1">
    <source>
        <dbReference type="ARBA" id="ARBA00001933"/>
    </source>
</evidence>
<feature type="domain" description="Aminotransferase class V" evidence="8">
    <location>
        <begin position="6"/>
        <end position="367"/>
    </location>
</feature>
<evidence type="ECO:0000256" key="2">
    <source>
        <dbReference type="ARBA" id="ARBA00006490"/>
    </source>
</evidence>
<dbReference type="Gene3D" id="3.90.1150.10">
    <property type="entry name" value="Aspartate Aminotransferase, domain 1"/>
    <property type="match status" value="1"/>
</dbReference>
<keyword evidence="3" id="KW-0808">Transferase</keyword>
<evidence type="ECO:0000313" key="10">
    <source>
        <dbReference type="Proteomes" id="UP001183006"/>
    </source>
</evidence>
<accession>A0AA51UIZ9</accession>
<evidence type="ECO:0000313" key="9">
    <source>
        <dbReference type="EMBL" id="WMW23002.1"/>
    </source>
</evidence>
<sequence>MLDKMIYLDNSASTRLDERVMDAMKPYYFDTYAVATSEFGYSMGIDAKEGLEAARETIAASLGASAEEIVFTSGETESSNMAIKGVCAALQKKKGEHIIVSKIEDFSVLNTAKNLEKKGYTVDYISVDAEGILDLEELKNKIRDDTVLVSIQHANQEIGTLQDLDAIAKICKEKDVLLHTDATHSYTRVPIDVSKTPVDLISMSAHTIHGPRGVGALYVRKGTPLDKWMDGGYQETNRRAGLENIPGAVGFAKAVELVTPDEIEFLKSLRDYTFERVFDEIPHVTLNGSKTQRTPQNANITFHYVEGESMTLHLDMRGFAVSTGSACFSRSLEASHVILGIGGDHERAHGSIRFTFGRYNSKEDVDAIVDAMKEVVSQLRAISPLFNK</sequence>
<organism evidence="9 10">
    <name type="scientific">Methanolobus mangrovi</name>
    <dbReference type="NCBI Taxonomy" id="3072977"/>
    <lineage>
        <taxon>Archaea</taxon>
        <taxon>Methanobacteriati</taxon>
        <taxon>Methanobacteriota</taxon>
        <taxon>Stenosarchaea group</taxon>
        <taxon>Methanomicrobia</taxon>
        <taxon>Methanosarcinales</taxon>
        <taxon>Methanosarcinaceae</taxon>
        <taxon>Methanolobus</taxon>
    </lineage>
</organism>
<dbReference type="PANTHER" id="PTHR11601">
    <property type="entry name" value="CYSTEINE DESULFURYLASE FAMILY MEMBER"/>
    <property type="match status" value="1"/>
</dbReference>
<evidence type="ECO:0000256" key="6">
    <source>
        <dbReference type="ARBA" id="ARBA00023004"/>
    </source>
</evidence>
<keyword evidence="10" id="KW-1185">Reference proteome</keyword>
<dbReference type="InterPro" id="IPR000192">
    <property type="entry name" value="Aminotrans_V_dom"/>
</dbReference>
<proteinExistence type="inferred from homology"/>
<reference evidence="9" key="1">
    <citation type="submission" date="2023-08" db="EMBL/GenBank/DDBJ databases">
        <title>Methanolobus mangrovi sp. nov. and Methanolobus sediminis sp. nov, two novel methylotrophic methanogens isolated from mangrove sediments in China.</title>
        <authorList>
            <person name="Zhou J."/>
        </authorList>
    </citation>
    <scope>NUCLEOTIDE SEQUENCE</scope>
    <source>
        <strain evidence="9">FTZ2</strain>
    </source>
</reference>
<keyword evidence="6" id="KW-0408">Iron</keyword>
<dbReference type="GO" id="GO:0046872">
    <property type="term" value="F:metal ion binding"/>
    <property type="evidence" value="ECO:0007669"/>
    <property type="project" value="UniProtKB-KW"/>
</dbReference>
<evidence type="ECO:0000256" key="7">
    <source>
        <dbReference type="ARBA" id="ARBA00023014"/>
    </source>
</evidence>
<keyword evidence="7" id="KW-0411">Iron-sulfur</keyword>
<keyword evidence="5" id="KW-0663">Pyridoxal phosphate</keyword>
<dbReference type="SUPFAM" id="SSF53383">
    <property type="entry name" value="PLP-dependent transferases"/>
    <property type="match status" value="1"/>
</dbReference>
<dbReference type="InterPro" id="IPR016454">
    <property type="entry name" value="Cysteine_dSase"/>
</dbReference>
<dbReference type="InterPro" id="IPR015422">
    <property type="entry name" value="PyrdxlP-dep_Trfase_small"/>
</dbReference>
<dbReference type="GeneID" id="84229278"/>
<evidence type="ECO:0000256" key="5">
    <source>
        <dbReference type="ARBA" id="ARBA00022898"/>
    </source>
</evidence>
<dbReference type="InterPro" id="IPR015421">
    <property type="entry name" value="PyrdxlP-dep_Trfase_major"/>
</dbReference>
<dbReference type="RefSeq" id="WP_309309117.1">
    <property type="nucleotide sequence ID" value="NZ_CP133594.1"/>
</dbReference>